<dbReference type="Proteomes" id="UP000230069">
    <property type="component" value="Unassembled WGS sequence"/>
</dbReference>
<evidence type="ECO:0000313" key="1">
    <source>
        <dbReference type="EMBL" id="PIA28903.1"/>
    </source>
</evidence>
<organism evidence="1 2">
    <name type="scientific">Aquilegia coerulea</name>
    <name type="common">Rocky mountain columbine</name>
    <dbReference type="NCBI Taxonomy" id="218851"/>
    <lineage>
        <taxon>Eukaryota</taxon>
        <taxon>Viridiplantae</taxon>
        <taxon>Streptophyta</taxon>
        <taxon>Embryophyta</taxon>
        <taxon>Tracheophyta</taxon>
        <taxon>Spermatophyta</taxon>
        <taxon>Magnoliopsida</taxon>
        <taxon>Ranunculales</taxon>
        <taxon>Ranunculaceae</taxon>
        <taxon>Thalictroideae</taxon>
        <taxon>Aquilegia</taxon>
    </lineage>
</organism>
<evidence type="ECO:0000313" key="2">
    <source>
        <dbReference type="Proteomes" id="UP000230069"/>
    </source>
</evidence>
<accession>A0A2G5CCD4</accession>
<protein>
    <submittedName>
        <fullName evidence="1">Uncharacterized protein</fullName>
    </submittedName>
</protein>
<reference evidence="1 2" key="1">
    <citation type="submission" date="2017-09" db="EMBL/GenBank/DDBJ databases">
        <title>WGS assembly of Aquilegia coerulea Goldsmith.</title>
        <authorList>
            <person name="Hodges S."/>
            <person name="Kramer E."/>
            <person name="Nordborg M."/>
            <person name="Tomkins J."/>
            <person name="Borevitz J."/>
            <person name="Derieg N."/>
            <person name="Yan J."/>
            <person name="Mihaltcheva S."/>
            <person name="Hayes R.D."/>
            <person name="Rokhsar D."/>
        </authorList>
    </citation>
    <scope>NUCLEOTIDE SEQUENCE [LARGE SCALE GENOMIC DNA]</scope>
    <source>
        <strain evidence="2">cv. Goldsmith</strain>
    </source>
</reference>
<dbReference type="AlphaFoldDB" id="A0A2G5CCD4"/>
<keyword evidence="2" id="KW-1185">Reference proteome</keyword>
<dbReference type="EMBL" id="KZ305082">
    <property type="protein sequence ID" value="PIA28903.1"/>
    <property type="molecule type" value="Genomic_DNA"/>
</dbReference>
<gene>
    <name evidence="1" type="ORF">AQUCO_06500029v1</name>
</gene>
<sequence>MEVDCRTAQISKKNHIDQKIKWKKGGGGGRETDEMIFYLHTFLVSRVRVLIFGINKCRRVRVRVRVSVRVRVRVRATYAKPKPVTTSQVSRTCVNNACSSHVIWEQMADKKQPTVILLCGSKKPGQHIYRV</sequence>
<dbReference type="InParanoid" id="A0A2G5CCD4"/>
<proteinExistence type="predicted"/>
<name>A0A2G5CCD4_AQUCA</name>